<dbReference type="AlphaFoldDB" id="A0A8S4BIY0"/>
<accession>A0A8S4BIY0</accession>
<feature type="region of interest" description="Disordered" evidence="5">
    <location>
        <begin position="129"/>
        <end position="169"/>
    </location>
</feature>
<dbReference type="Gene3D" id="1.20.1740.10">
    <property type="entry name" value="Amino acid/polyamine transporter I"/>
    <property type="match status" value="1"/>
</dbReference>
<evidence type="ECO:0000256" key="1">
    <source>
        <dbReference type="ARBA" id="ARBA00004141"/>
    </source>
</evidence>
<evidence type="ECO:0000256" key="2">
    <source>
        <dbReference type="ARBA" id="ARBA00022692"/>
    </source>
</evidence>
<dbReference type="GO" id="GO:0055085">
    <property type="term" value="P:transmembrane transport"/>
    <property type="evidence" value="ECO:0007669"/>
    <property type="project" value="InterPro"/>
</dbReference>
<feature type="domain" description="Amino acid permease/ SLC12A" evidence="6">
    <location>
        <begin position="273"/>
        <end position="320"/>
    </location>
</feature>
<organism evidence="7 8">
    <name type="scientific">Menidia menidia</name>
    <name type="common">Atlantic silverside</name>
    <dbReference type="NCBI Taxonomy" id="238744"/>
    <lineage>
        <taxon>Eukaryota</taxon>
        <taxon>Metazoa</taxon>
        <taxon>Chordata</taxon>
        <taxon>Craniata</taxon>
        <taxon>Vertebrata</taxon>
        <taxon>Euteleostomi</taxon>
        <taxon>Actinopterygii</taxon>
        <taxon>Neopterygii</taxon>
        <taxon>Teleostei</taxon>
        <taxon>Neoteleostei</taxon>
        <taxon>Acanthomorphata</taxon>
        <taxon>Ovalentaria</taxon>
        <taxon>Atherinomorphae</taxon>
        <taxon>Atheriniformes</taxon>
        <taxon>Atherinopsidae</taxon>
        <taxon>Menidiinae</taxon>
        <taxon>Menidia</taxon>
    </lineage>
</organism>
<dbReference type="PANTHER" id="PTHR45913">
    <property type="entry name" value="EPM2A-INTERACTING PROTEIN 1"/>
    <property type="match status" value="1"/>
</dbReference>
<proteinExistence type="predicted"/>
<dbReference type="Proteomes" id="UP000677803">
    <property type="component" value="Unassembled WGS sequence"/>
</dbReference>
<keyword evidence="8" id="KW-1185">Reference proteome</keyword>
<dbReference type="EMBL" id="CAJRST010037777">
    <property type="protein sequence ID" value="CAG6007803.1"/>
    <property type="molecule type" value="Genomic_DNA"/>
</dbReference>
<keyword evidence="4" id="KW-0472">Membrane</keyword>
<dbReference type="PANTHER" id="PTHR45913:SF5">
    <property type="entry name" value="GENERAL TRANSCRIPTION FACTOR II-I REPEAT DOMAIN-CONTAINING PROTEIN 2A-LIKE PROTEIN"/>
    <property type="match status" value="1"/>
</dbReference>
<evidence type="ECO:0000256" key="4">
    <source>
        <dbReference type="ARBA" id="ARBA00023136"/>
    </source>
</evidence>
<reference evidence="7" key="1">
    <citation type="submission" date="2021-05" db="EMBL/GenBank/DDBJ databases">
        <authorList>
            <person name="Tigano A."/>
        </authorList>
    </citation>
    <scope>NUCLEOTIDE SEQUENCE</scope>
</reference>
<evidence type="ECO:0000256" key="3">
    <source>
        <dbReference type="ARBA" id="ARBA00022989"/>
    </source>
</evidence>
<evidence type="ECO:0000313" key="8">
    <source>
        <dbReference type="Proteomes" id="UP000677803"/>
    </source>
</evidence>
<comment type="caution">
    <text evidence="7">The sequence shown here is derived from an EMBL/GenBank/DDBJ whole genome shotgun (WGS) entry which is preliminary data.</text>
</comment>
<comment type="subcellular location">
    <subcellularLocation>
        <location evidence="1">Membrane</location>
        <topology evidence="1">Multi-pass membrane protein</topology>
    </subcellularLocation>
</comment>
<dbReference type="Pfam" id="PF00324">
    <property type="entry name" value="AA_permease"/>
    <property type="match status" value="1"/>
</dbReference>
<dbReference type="InterPro" id="IPR004841">
    <property type="entry name" value="AA-permease/SLC12A_dom"/>
</dbReference>
<evidence type="ECO:0000256" key="5">
    <source>
        <dbReference type="SAM" id="MobiDB-lite"/>
    </source>
</evidence>
<feature type="region of interest" description="Disordered" evidence="5">
    <location>
        <begin position="181"/>
        <end position="226"/>
    </location>
</feature>
<protein>
    <submittedName>
        <fullName evidence="7">(Atlantic silverside) hypothetical protein</fullName>
    </submittedName>
</protein>
<sequence>MELQGRDKTVSELVEKLHAFLRKLSLFSADLCPGKMLHFPILRKSGLQITEVMSGFIDSLKNNFSTRFDDFSISSEVVRYVKDPFCVNVETDFALKGKELVPSLDEGFLQLELIDIQSSDDLRQHLRLRTRTQAPQQRPHPCTRAGQTARWSAHNPVVSPHPGGQATSQWSAHTLAPLTQFPKSHGVSKDRKPQSQIPPQPQSSNTPGHYTPYRLADQPLAGEAPNGQNECIKGPFSILQFYVVMKNNVTGLHEPSALSKQRLHISLLTLLQRDYSFLRDINIWHPFVTVGVYSSTLSAAMSNLIGASRILYALARDDLFGG</sequence>
<keyword evidence="2" id="KW-0812">Transmembrane</keyword>
<evidence type="ECO:0000259" key="6">
    <source>
        <dbReference type="Pfam" id="PF00324"/>
    </source>
</evidence>
<dbReference type="GO" id="GO:0016020">
    <property type="term" value="C:membrane"/>
    <property type="evidence" value="ECO:0007669"/>
    <property type="project" value="UniProtKB-SubCell"/>
</dbReference>
<name>A0A8S4BIY0_9TELE</name>
<dbReference type="OrthoDB" id="8934564at2759"/>
<evidence type="ECO:0000313" key="7">
    <source>
        <dbReference type="EMBL" id="CAG6007803.1"/>
    </source>
</evidence>
<gene>
    <name evidence="7" type="ORF">MMEN_LOCUS18809</name>
</gene>
<keyword evidence="3" id="KW-1133">Transmembrane helix</keyword>